<dbReference type="PANTHER" id="PTHR33236:SF6">
    <property type="entry name" value="CUB DOMAIN-CONTAINING PROTEIN"/>
    <property type="match status" value="1"/>
</dbReference>
<comment type="caution">
    <text evidence="5">The sequence shown here is derived from an EMBL/GenBank/DDBJ whole genome shotgun (WGS) entry which is preliminary data.</text>
</comment>
<evidence type="ECO:0000256" key="2">
    <source>
        <dbReference type="PROSITE-ProRule" id="PRU00059"/>
    </source>
</evidence>
<dbReference type="Gene3D" id="2.60.120.290">
    <property type="entry name" value="Spermadhesin, CUB domain"/>
    <property type="match status" value="2"/>
</dbReference>
<evidence type="ECO:0000313" key="5">
    <source>
        <dbReference type="EMBL" id="KAK7573371.1"/>
    </source>
</evidence>
<feature type="disulfide bond" evidence="2">
    <location>
        <begin position="179"/>
        <end position="196"/>
    </location>
</feature>
<dbReference type="EMBL" id="JBBCAQ010000037">
    <property type="protein sequence ID" value="KAK7573371.1"/>
    <property type="molecule type" value="Genomic_DNA"/>
</dbReference>
<evidence type="ECO:0000256" key="3">
    <source>
        <dbReference type="SAM" id="MobiDB-lite"/>
    </source>
</evidence>
<evidence type="ECO:0000313" key="6">
    <source>
        <dbReference type="Proteomes" id="UP001367676"/>
    </source>
</evidence>
<dbReference type="Proteomes" id="UP001367676">
    <property type="component" value="Unassembled WGS sequence"/>
</dbReference>
<evidence type="ECO:0000256" key="1">
    <source>
        <dbReference type="ARBA" id="ARBA00023157"/>
    </source>
</evidence>
<comment type="caution">
    <text evidence="2">Lacks conserved residue(s) required for the propagation of feature annotation.</text>
</comment>
<organism evidence="5 6">
    <name type="scientific">Parthenolecanium corni</name>
    <dbReference type="NCBI Taxonomy" id="536013"/>
    <lineage>
        <taxon>Eukaryota</taxon>
        <taxon>Metazoa</taxon>
        <taxon>Ecdysozoa</taxon>
        <taxon>Arthropoda</taxon>
        <taxon>Hexapoda</taxon>
        <taxon>Insecta</taxon>
        <taxon>Pterygota</taxon>
        <taxon>Neoptera</taxon>
        <taxon>Paraneoptera</taxon>
        <taxon>Hemiptera</taxon>
        <taxon>Sternorrhyncha</taxon>
        <taxon>Coccoidea</taxon>
        <taxon>Coccidae</taxon>
        <taxon>Parthenolecanium</taxon>
    </lineage>
</organism>
<feature type="region of interest" description="Disordered" evidence="3">
    <location>
        <begin position="1"/>
        <end position="39"/>
    </location>
</feature>
<accession>A0AAN9XXA9</accession>
<gene>
    <name evidence="5" type="ORF">V9T40_010562</name>
</gene>
<dbReference type="Pfam" id="PF26080">
    <property type="entry name" value="CUB_animal"/>
    <property type="match status" value="1"/>
</dbReference>
<keyword evidence="1 2" id="KW-1015">Disulfide bond</keyword>
<dbReference type="PROSITE" id="PS01180">
    <property type="entry name" value="CUB"/>
    <property type="match status" value="1"/>
</dbReference>
<proteinExistence type="predicted"/>
<sequence>MPYPKPKIPLSAVSAPPGPPGSANSAGPPGTSVASPPIKDYMFSGPPMLPFGPPNQTSLQRDHRFLSLFTVVQFPKETCVTSSGDNGTCLSPPDCHQKGGFAAGACANNFGVCCVFMTSCGQTTRENGTYFVNKGYPSSFNGTTSCQLTIDKMAPDVCQYRLDFEQFLLAGPEPINHICNYDQFIVSGSNPVPIICGMNNGNHVYLEASGPVVLSITTSGTEVSRYWKIRITQISCPSNLKADDGCLQYFTGISGLIKSFNYEPVVGLHLSNQDYSICIRTERNFCSIQYSQCVDSANNRSHSFTLTGNTLGQNAVPSLSGSSNCNTDWLTIPCVSNVGSLIPGTVNCVDRLCGGTLNAESSSNPATIYSNVKPFRLYFHSNAVESPDMGNVGFCLQYVQQPCNGKP</sequence>
<dbReference type="PANTHER" id="PTHR33236">
    <property type="entry name" value="INTRAFLAGELLAR TRANSPORT PROTEIN 122 FAMILY PROTEIN-RELATED"/>
    <property type="match status" value="1"/>
</dbReference>
<dbReference type="AlphaFoldDB" id="A0AAN9XXA9"/>
<protein>
    <recommendedName>
        <fullName evidence="4">CUB domain-containing protein</fullName>
    </recommendedName>
</protein>
<evidence type="ECO:0000259" key="4">
    <source>
        <dbReference type="PROSITE" id="PS01180"/>
    </source>
</evidence>
<dbReference type="InterPro" id="IPR058698">
    <property type="entry name" value="CUB_metazoa"/>
</dbReference>
<keyword evidence="6" id="KW-1185">Reference proteome</keyword>
<dbReference type="InterPro" id="IPR000859">
    <property type="entry name" value="CUB_dom"/>
</dbReference>
<name>A0AAN9XXA9_9HEMI</name>
<reference evidence="5 6" key="1">
    <citation type="submission" date="2024-03" db="EMBL/GenBank/DDBJ databases">
        <title>Adaptation during the transition from Ophiocordyceps entomopathogen to insect associate is accompanied by gene loss and intensified selection.</title>
        <authorList>
            <person name="Ward C.M."/>
            <person name="Onetto C.A."/>
            <person name="Borneman A.R."/>
        </authorList>
    </citation>
    <scope>NUCLEOTIDE SEQUENCE [LARGE SCALE GENOMIC DNA]</scope>
    <source>
        <strain evidence="5">AWRI1</strain>
        <tissue evidence="5">Single Adult Female</tissue>
    </source>
</reference>
<feature type="domain" description="CUB" evidence="4">
    <location>
        <begin position="120"/>
        <end position="234"/>
    </location>
</feature>
<dbReference type="SUPFAM" id="SSF49854">
    <property type="entry name" value="Spermadhesin, CUB domain"/>
    <property type="match status" value="1"/>
</dbReference>
<feature type="compositionally biased region" description="Low complexity" evidence="3">
    <location>
        <begin position="9"/>
        <end position="30"/>
    </location>
</feature>
<dbReference type="InterPro" id="IPR035914">
    <property type="entry name" value="Sperma_CUB_dom_sf"/>
</dbReference>